<organism evidence="2 3">
    <name type="scientific">Dactylosporangium fulvum</name>
    <dbReference type="NCBI Taxonomy" id="53359"/>
    <lineage>
        <taxon>Bacteria</taxon>
        <taxon>Bacillati</taxon>
        <taxon>Actinomycetota</taxon>
        <taxon>Actinomycetes</taxon>
        <taxon>Micromonosporales</taxon>
        <taxon>Micromonosporaceae</taxon>
        <taxon>Dactylosporangium</taxon>
    </lineage>
</organism>
<accession>A0ABY5VZE4</accession>
<evidence type="ECO:0000313" key="2">
    <source>
        <dbReference type="EMBL" id="UWP83183.1"/>
    </source>
</evidence>
<keyword evidence="3" id="KW-1185">Reference proteome</keyword>
<gene>
    <name evidence="2" type="ORF">Dfulv_02415</name>
</gene>
<dbReference type="SUPFAM" id="SSF46955">
    <property type="entry name" value="Putative DNA-binding domain"/>
    <property type="match status" value="1"/>
</dbReference>
<sequence>MSATQQLSTVVVPESIEHQDTAQMAQFLEFCQAQSADLRLVAVDGTSVPLPSQVVTLLSQLATTLLAGEAVAINPIAKEMTTGEAAAMLGMSRPTLIKLLDADRIPSHRVGTHRRVLLRDVLEFRRQRLLERRRSYEALMEECDVLGIDE</sequence>
<dbReference type="NCBIfam" id="TIGR01764">
    <property type="entry name" value="excise"/>
    <property type="match status" value="1"/>
</dbReference>
<dbReference type="InterPro" id="IPR009061">
    <property type="entry name" value="DNA-bd_dom_put_sf"/>
</dbReference>
<dbReference type="EMBL" id="CP073720">
    <property type="protein sequence ID" value="UWP83183.1"/>
    <property type="molecule type" value="Genomic_DNA"/>
</dbReference>
<evidence type="ECO:0000259" key="1">
    <source>
        <dbReference type="Pfam" id="PF12728"/>
    </source>
</evidence>
<dbReference type="InterPro" id="IPR041657">
    <property type="entry name" value="HTH_17"/>
</dbReference>
<dbReference type="InterPro" id="IPR010093">
    <property type="entry name" value="SinI_DNA-bd"/>
</dbReference>
<reference evidence="2" key="2">
    <citation type="submission" date="2022-09" db="EMBL/GenBank/DDBJ databases">
        <title>Biosynthetic gene clusters of Dactylosporangioum fulvum.</title>
        <authorList>
            <person name="Caradec T."/>
        </authorList>
    </citation>
    <scope>NUCLEOTIDE SEQUENCE</scope>
    <source>
        <strain evidence="2">NRRL B-16292</strain>
    </source>
</reference>
<reference evidence="2" key="1">
    <citation type="submission" date="2021-04" db="EMBL/GenBank/DDBJ databases">
        <authorList>
            <person name="Hartkoorn R.C."/>
            <person name="Beaudoing E."/>
            <person name="Hot D."/>
        </authorList>
    </citation>
    <scope>NUCLEOTIDE SEQUENCE</scope>
    <source>
        <strain evidence="2">NRRL B-16292</strain>
    </source>
</reference>
<evidence type="ECO:0000313" key="3">
    <source>
        <dbReference type="Proteomes" id="UP001059617"/>
    </source>
</evidence>
<dbReference type="RefSeq" id="WP_259860963.1">
    <property type="nucleotide sequence ID" value="NZ_BAAAST010000024.1"/>
</dbReference>
<dbReference type="Proteomes" id="UP001059617">
    <property type="component" value="Chromosome"/>
</dbReference>
<proteinExistence type="predicted"/>
<protein>
    <submittedName>
        <fullName evidence="2">Helix-turn-helix domain-containing protein</fullName>
    </submittedName>
</protein>
<feature type="domain" description="Helix-turn-helix" evidence="1">
    <location>
        <begin position="80"/>
        <end position="128"/>
    </location>
</feature>
<name>A0ABY5VZE4_9ACTN</name>
<dbReference type="Pfam" id="PF12728">
    <property type="entry name" value="HTH_17"/>
    <property type="match status" value="1"/>
</dbReference>